<comment type="caution">
    <text evidence="1">The sequence shown here is derived from an EMBL/GenBank/DDBJ whole genome shotgun (WGS) entry which is preliminary data.</text>
</comment>
<evidence type="ECO:0000313" key="1">
    <source>
        <dbReference type="EMBL" id="NRF18197.1"/>
    </source>
</evidence>
<dbReference type="Gene3D" id="2.30.30.350">
    <property type="entry name" value="mobile metagenome of vibrio cholerae. Integron cassette protein vch_cass4"/>
    <property type="match status" value="1"/>
</dbReference>
<keyword evidence="2" id="KW-1185">Reference proteome</keyword>
<dbReference type="Proteomes" id="UP001155820">
    <property type="component" value="Unassembled WGS sequence"/>
</dbReference>
<dbReference type="RefSeq" id="WP_161632267.1">
    <property type="nucleotide sequence ID" value="NZ_JABRWL010000003.1"/>
</dbReference>
<organism evidence="1 2">
    <name type="scientific">Agrobacterium pusense</name>
    <dbReference type="NCBI Taxonomy" id="648995"/>
    <lineage>
        <taxon>Bacteria</taxon>
        <taxon>Pseudomonadati</taxon>
        <taxon>Pseudomonadota</taxon>
        <taxon>Alphaproteobacteria</taxon>
        <taxon>Hyphomicrobiales</taxon>
        <taxon>Rhizobiaceae</taxon>
        <taxon>Rhizobium/Agrobacterium group</taxon>
        <taxon>Agrobacterium</taxon>
    </lineage>
</organism>
<name>A0AA44EHR7_9HYPH</name>
<dbReference type="GeneID" id="41197343"/>
<evidence type="ECO:0000313" key="2">
    <source>
        <dbReference type="Proteomes" id="UP001155820"/>
    </source>
</evidence>
<geneLocation type="plasmid" evidence="1">
    <name>unnamed5</name>
</geneLocation>
<proteinExistence type="predicted"/>
<reference evidence="1" key="1">
    <citation type="submission" date="2019-07" db="EMBL/GenBank/DDBJ databases">
        <title>FDA dAtabase for Regulatory Grade micrObial Sequences (FDA-ARGOS): Supporting development and validation of Infectious Disease Dx tests.</title>
        <authorList>
            <person name="Bachman M."/>
            <person name="Young C."/>
            <person name="Tallon L."/>
            <person name="Sadzewicz L."/>
            <person name="Vavikolanu K."/>
            <person name="Mehta A."/>
            <person name="Aluvathingal J."/>
            <person name="Nadendla S."/>
            <person name="Nandy P."/>
            <person name="Geyer C."/>
            <person name="Yan Y."/>
            <person name="Sichtig H."/>
        </authorList>
    </citation>
    <scope>NUCLEOTIDE SEQUENCE</scope>
    <source>
        <strain evidence="1">FDAARGOS_618</strain>
        <plasmid evidence="1">unnamed5</plasmid>
    </source>
</reference>
<gene>
    <name evidence="1" type="ORF">FOB26_03455</name>
</gene>
<accession>A0AA44EHR7</accession>
<keyword evidence="1" id="KW-0614">Plasmid</keyword>
<dbReference type="EMBL" id="JABRWM010000005">
    <property type="protein sequence ID" value="NRF18197.1"/>
    <property type="molecule type" value="Genomic_DNA"/>
</dbReference>
<sequence>MHPGRHYRVERDFRDHDGRLHRQGQQWRYRTYTFLPYEDGLSLFFLTKDGDDLEIRLQDRTGAEAAIIAALSDVLPQCEPFYRSVFAGLLAVDGDKLVSFDGVDRVAFGWQDVTTVAAFYGQQHYDETRCLTISHRRGTAIFLAETHSVWHPFLDGLETRLERVVPRQRWLKTLDEDRSRSIPVFKRSRL</sequence>
<dbReference type="AlphaFoldDB" id="A0AA44EHR7"/>
<protein>
    <submittedName>
        <fullName evidence="1">DUF3601 domain-containing protein</fullName>
    </submittedName>
</protein>